<evidence type="ECO:0000313" key="8">
    <source>
        <dbReference type="Proteomes" id="UP000471465"/>
    </source>
</evidence>
<sequence length="135" mass="14820">MRFLLFVLLFLSFAYSLGLVLANNTEVGVNLLFSQAPTMNLGLLLILCLMLGIVIGILLALLIFRVLQNKWEISRLQKANANLQEQLTQANTVIDRQASAPTVDEAVYGASATNVHNTDATSLTEGSTLSKRRRD</sequence>
<name>A0A6N7BW97_9GAMM</name>
<dbReference type="Proteomes" id="UP000471465">
    <property type="component" value="Unassembled WGS sequence"/>
</dbReference>
<organism evidence="7 8">
    <name type="scientific">Psychrobacter nivimaris</name>
    <dbReference type="NCBI Taxonomy" id="281738"/>
    <lineage>
        <taxon>Bacteria</taxon>
        <taxon>Pseudomonadati</taxon>
        <taxon>Pseudomonadota</taxon>
        <taxon>Gammaproteobacteria</taxon>
        <taxon>Moraxellales</taxon>
        <taxon>Moraxellaceae</taxon>
        <taxon>Psychrobacter</taxon>
    </lineage>
</organism>
<feature type="domain" description="Lipopolysaccharide assembly protein A" evidence="6">
    <location>
        <begin position="23"/>
        <end position="87"/>
    </location>
</feature>
<evidence type="ECO:0000256" key="3">
    <source>
        <dbReference type="ARBA" id="ARBA00022989"/>
    </source>
</evidence>
<protein>
    <submittedName>
        <fullName evidence="7">Putative membrane protein</fullName>
    </submittedName>
</protein>
<keyword evidence="8" id="KW-1185">Reference proteome</keyword>
<feature type="transmembrane region" description="Helical" evidence="5">
    <location>
        <begin position="41"/>
        <end position="67"/>
    </location>
</feature>
<dbReference type="InterPro" id="IPR010445">
    <property type="entry name" value="LapA_dom"/>
</dbReference>
<evidence type="ECO:0000256" key="1">
    <source>
        <dbReference type="ARBA" id="ARBA00022475"/>
    </source>
</evidence>
<evidence type="ECO:0000256" key="4">
    <source>
        <dbReference type="ARBA" id="ARBA00023136"/>
    </source>
</evidence>
<evidence type="ECO:0000256" key="2">
    <source>
        <dbReference type="ARBA" id="ARBA00022692"/>
    </source>
</evidence>
<evidence type="ECO:0000259" key="6">
    <source>
        <dbReference type="Pfam" id="PF06305"/>
    </source>
</evidence>
<dbReference type="GO" id="GO:0005886">
    <property type="term" value="C:plasma membrane"/>
    <property type="evidence" value="ECO:0007669"/>
    <property type="project" value="InterPro"/>
</dbReference>
<dbReference type="RefSeq" id="WP_101206142.1">
    <property type="nucleotide sequence ID" value="NZ_VZIZ01000029.1"/>
</dbReference>
<evidence type="ECO:0000256" key="5">
    <source>
        <dbReference type="SAM" id="Phobius"/>
    </source>
</evidence>
<proteinExistence type="predicted"/>
<keyword evidence="4 5" id="KW-0472">Membrane</keyword>
<gene>
    <name evidence="7" type="ORF">FQV37_1486</name>
</gene>
<keyword evidence="1" id="KW-1003">Cell membrane</keyword>
<reference evidence="7 8" key="1">
    <citation type="submission" date="2019-09" db="EMBL/GenBank/DDBJ databases">
        <title>Draft genome sequence of Psychrobacter nivimaris LAMA 639, in search for biotechnological relevant genes.</title>
        <authorList>
            <person name="Lima A.O.S."/>
            <person name="Staloch B.E.K."/>
            <person name="Freitas R.C."/>
            <person name="Niero H."/>
            <person name="Silva M.A.C."/>
        </authorList>
    </citation>
    <scope>NUCLEOTIDE SEQUENCE [LARGE SCALE GENOMIC DNA]</scope>
    <source>
        <strain evidence="7 8">LAMA 639</strain>
    </source>
</reference>
<dbReference type="Pfam" id="PF06305">
    <property type="entry name" value="LapA_dom"/>
    <property type="match status" value="1"/>
</dbReference>
<dbReference type="AlphaFoldDB" id="A0A6N7BW97"/>
<evidence type="ECO:0000313" key="7">
    <source>
        <dbReference type="EMBL" id="KAF0567974.1"/>
    </source>
</evidence>
<keyword evidence="3 5" id="KW-1133">Transmembrane helix</keyword>
<dbReference type="EMBL" id="VZIZ01000029">
    <property type="protein sequence ID" value="KAF0567974.1"/>
    <property type="molecule type" value="Genomic_DNA"/>
</dbReference>
<keyword evidence="2 5" id="KW-0812">Transmembrane</keyword>
<comment type="caution">
    <text evidence="7">The sequence shown here is derived from an EMBL/GenBank/DDBJ whole genome shotgun (WGS) entry which is preliminary data.</text>
</comment>
<accession>A0A6N7BW97</accession>